<evidence type="ECO:0000313" key="2">
    <source>
        <dbReference type="Proteomes" id="UP000027586"/>
    </source>
</evidence>
<protein>
    <submittedName>
        <fullName evidence="1">Uncharacterized protein</fullName>
    </submittedName>
</protein>
<keyword evidence="2" id="KW-1185">Reference proteome</keyword>
<gene>
    <name evidence="1" type="ORF">LCOR_01363.1</name>
</gene>
<dbReference type="OrthoDB" id="79603at2759"/>
<proteinExistence type="predicted"/>
<name>A0A068RI33_9FUNG</name>
<dbReference type="STRING" id="1263082.A0A068RI33"/>
<dbReference type="VEuPathDB" id="FungiDB:LCOR_01363.1"/>
<organism evidence="1 2">
    <name type="scientific">Lichtheimia corymbifera JMRC:FSU:9682</name>
    <dbReference type="NCBI Taxonomy" id="1263082"/>
    <lineage>
        <taxon>Eukaryota</taxon>
        <taxon>Fungi</taxon>
        <taxon>Fungi incertae sedis</taxon>
        <taxon>Mucoromycota</taxon>
        <taxon>Mucoromycotina</taxon>
        <taxon>Mucoromycetes</taxon>
        <taxon>Mucorales</taxon>
        <taxon>Lichtheimiaceae</taxon>
        <taxon>Lichtheimia</taxon>
    </lineage>
</organism>
<evidence type="ECO:0000313" key="1">
    <source>
        <dbReference type="EMBL" id="CDH49624.1"/>
    </source>
</evidence>
<dbReference type="AlphaFoldDB" id="A0A068RI33"/>
<dbReference type="Proteomes" id="UP000027586">
    <property type="component" value="Unassembled WGS sequence"/>
</dbReference>
<dbReference type="EMBL" id="CBTN010000003">
    <property type="protein sequence ID" value="CDH49624.1"/>
    <property type="molecule type" value="Genomic_DNA"/>
</dbReference>
<sequence>MEILYKEPDNNAAADNAIAEATVQLPPIGKALHVLLNVNQHVFDEAAKIDTSQTPTARALRSLNEYLNQGRFGDVFDPLQLLKPKSSQPFLRLGRYLLLSSTHRTAFADFVRHDLLDASDKRLQLAGVILLEHVADDPISIKFIPDLSRVALQYSEEPMTLLPSTASNVAVKASRHGIHDYQPIRDLIPLMKKWYSFDIIATAAWEAIDNLMQFMQGRCKAWEQLSNMLTSKHLMSKKPLSIKRQLSSLNNEDPHAGLITAALLQKSQWLNEQLPDDLVTVIRKHVASMLDVTWAQPLITTMLLMTPGLCAVHKIPKHLIVPLAQSACINQERGKAFLPYAMANTTASIHALSEMVGKDSNENAARILGDMLDNATVGKETDIEEFSMSLVDDMLQWVCGNDLACKVLIRYIDIADLRYVLMRLMKMAYSKDPRTNQVCKALIGKTILAGQWANGDGILIYVDMIRNMKRTHALPPQSTTSMLTSPSDFFHPTTQEGLKLDEQDIEQFSLELLSVLQLWAMKATPEGIKHGIRELVYRSYAAPQDPTFVHAWQNIATPLMSHHPMAVWMVMEHCTQIMKEQTKLTYDLIDAGTEESELAVYTITMKRLSPMLILRALQANAYTHIRLPAIAESEKIGWSALGIDRGSIKWDTGDLDPDCKRISLALFHELEYRTSDPSELAEIQELARGLLSLIYCRGD</sequence>
<comment type="caution">
    <text evidence="1">The sequence shown here is derived from an EMBL/GenBank/DDBJ whole genome shotgun (WGS) entry which is preliminary data.</text>
</comment>
<reference evidence="1" key="1">
    <citation type="submission" date="2013-08" db="EMBL/GenBank/DDBJ databases">
        <title>Gene expansion shapes genome architecture in the human pathogen Lichtheimia corymbifera: an evolutionary genomics analysis in the ancient terrestrial Mucorales (Mucoromycotina).</title>
        <authorList>
            <person name="Schwartze V.U."/>
            <person name="Winter S."/>
            <person name="Shelest E."/>
            <person name="Marcet-Houben M."/>
            <person name="Horn F."/>
            <person name="Wehner S."/>
            <person name="Hoffmann K."/>
            <person name="Riege K."/>
            <person name="Sammeth M."/>
            <person name="Nowrousian M."/>
            <person name="Valiante V."/>
            <person name="Linde J."/>
            <person name="Jacobsen I.D."/>
            <person name="Marz M."/>
            <person name="Brakhage A.A."/>
            <person name="Gabaldon T."/>
            <person name="Bocker S."/>
            <person name="Voigt K."/>
        </authorList>
    </citation>
    <scope>NUCLEOTIDE SEQUENCE [LARGE SCALE GENOMIC DNA]</scope>
    <source>
        <strain evidence="1">FSU 9682</strain>
    </source>
</reference>
<accession>A0A068RI33</accession>